<organism evidence="1 2">
    <name type="scientific">Pseudomonas frederiksbergensis</name>
    <dbReference type="NCBI Taxonomy" id="104087"/>
    <lineage>
        <taxon>Bacteria</taxon>
        <taxon>Pseudomonadati</taxon>
        <taxon>Pseudomonadota</taxon>
        <taxon>Gammaproteobacteria</taxon>
        <taxon>Pseudomonadales</taxon>
        <taxon>Pseudomonadaceae</taxon>
        <taxon>Pseudomonas</taxon>
    </lineage>
</organism>
<accession>A0A1H4X2V3</accession>
<sequence length="158" mass="18360">MKPEVHYCKSWFRLKKTAIEPCDDTVARSRHVSGLPYTALIGSASKPACFVELLIDKRMIGVGFLDAMLREYLTYQFQKEADGKLFLSMVTHRDFLEGSDKVEEGTTYVFQPSGELVIRKEHFYPHKLEEAHSNFDPLRNYEAFPEFGEYLELIKLDR</sequence>
<protein>
    <recommendedName>
        <fullName evidence="3">Lytic transglycosylase</fullName>
    </recommendedName>
</protein>
<dbReference type="AlphaFoldDB" id="A0A1H4X2V3"/>
<evidence type="ECO:0008006" key="3">
    <source>
        <dbReference type="Google" id="ProtNLM"/>
    </source>
</evidence>
<reference evidence="1 2" key="1">
    <citation type="submission" date="2016-10" db="EMBL/GenBank/DDBJ databases">
        <authorList>
            <person name="de Groot N.N."/>
        </authorList>
    </citation>
    <scope>NUCLEOTIDE SEQUENCE [LARGE SCALE GENOMIC DNA]</scope>
    <source>
        <strain evidence="1 2">BS3655</strain>
    </source>
</reference>
<dbReference type="RefSeq" id="WP_074874350.1">
    <property type="nucleotide sequence ID" value="NZ_FNTF01000002.1"/>
</dbReference>
<name>A0A1H4X2V3_9PSED</name>
<evidence type="ECO:0000313" key="1">
    <source>
        <dbReference type="EMBL" id="SEC99855.1"/>
    </source>
</evidence>
<dbReference type="Proteomes" id="UP000183114">
    <property type="component" value="Unassembled WGS sequence"/>
</dbReference>
<dbReference type="EMBL" id="FNTF01000002">
    <property type="protein sequence ID" value="SEC99855.1"/>
    <property type="molecule type" value="Genomic_DNA"/>
</dbReference>
<evidence type="ECO:0000313" key="2">
    <source>
        <dbReference type="Proteomes" id="UP000183114"/>
    </source>
</evidence>
<gene>
    <name evidence="1" type="ORF">SAMN04490185_2530</name>
</gene>
<proteinExistence type="predicted"/>